<name>A0A941ANW9_9BACI</name>
<comment type="caution">
    <text evidence="2">The sequence shown here is derived from an EMBL/GenBank/DDBJ whole genome shotgun (WGS) entry which is preliminary data.</text>
</comment>
<feature type="compositionally biased region" description="Low complexity" evidence="1">
    <location>
        <begin position="49"/>
        <end position="60"/>
    </location>
</feature>
<evidence type="ECO:0000313" key="2">
    <source>
        <dbReference type="EMBL" id="MBP3949558.1"/>
    </source>
</evidence>
<dbReference type="AlphaFoldDB" id="A0A941ANW9"/>
<dbReference type="RefSeq" id="WP_210594943.1">
    <property type="nucleotide sequence ID" value="NZ_JAGKSQ010000001.1"/>
</dbReference>
<gene>
    <name evidence="2" type="ORF">J7W16_00335</name>
</gene>
<accession>A0A941ANW9</accession>
<keyword evidence="3" id="KW-1185">Reference proteome</keyword>
<protein>
    <submittedName>
        <fullName evidence="2">Uncharacterized protein</fullName>
    </submittedName>
</protein>
<dbReference type="EMBL" id="JAGKSQ010000001">
    <property type="protein sequence ID" value="MBP3949558.1"/>
    <property type="molecule type" value="Genomic_DNA"/>
</dbReference>
<feature type="compositionally biased region" description="Basic and acidic residues" evidence="1">
    <location>
        <begin position="26"/>
        <end position="48"/>
    </location>
</feature>
<sequence>MADREQPKTDFFTDLMFGRPVPPPESLDRKEEEENKGAEPEKEDEKGPEQQPTETQPPNQMESIFALVQSLAPLMGYVQGLFSQQKKEDSSSTSKKENAND</sequence>
<proteinExistence type="predicted"/>
<dbReference type="Proteomes" id="UP000678228">
    <property type="component" value="Unassembled WGS sequence"/>
</dbReference>
<feature type="region of interest" description="Disordered" evidence="1">
    <location>
        <begin position="1"/>
        <end position="63"/>
    </location>
</feature>
<evidence type="ECO:0000256" key="1">
    <source>
        <dbReference type="SAM" id="MobiDB-lite"/>
    </source>
</evidence>
<organism evidence="2 3">
    <name type="scientific">Halalkalibacter suaedae</name>
    <dbReference type="NCBI Taxonomy" id="2822140"/>
    <lineage>
        <taxon>Bacteria</taxon>
        <taxon>Bacillati</taxon>
        <taxon>Bacillota</taxon>
        <taxon>Bacilli</taxon>
        <taxon>Bacillales</taxon>
        <taxon>Bacillaceae</taxon>
        <taxon>Halalkalibacter</taxon>
    </lineage>
</organism>
<evidence type="ECO:0000313" key="3">
    <source>
        <dbReference type="Proteomes" id="UP000678228"/>
    </source>
</evidence>
<reference evidence="2" key="1">
    <citation type="submission" date="2021-03" db="EMBL/GenBank/DDBJ databases">
        <title>Bacillus suaedae sp. nov., isolated from Suaeda aralocaspica.</title>
        <authorList>
            <person name="Lei R.F.R."/>
        </authorList>
    </citation>
    <scope>NUCLEOTIDE SEQUENCE</scope>
    <source>
        <strain evidence="2">YZJH907-2</strain>
    </source>
</reference>